<dbReference type="AlphaFoldDB" id="A0AAV4XVI8"/>
<comment type="caution">
    <text evidence="1">The sequence shown here is derived from an EMBL/GenBank/DDBJ whole genome shotgun (WGS) entry which is preliminary data.</text>
</comment>
<dbReference type="Proteomes" id="UP001054945">
    <property type="component" value="Unassembled WGS sequence"/>
</dbReference>
<evidence type="ECO:0000313" key="1">
    <source>
        <dbReference type="EMBL" id="GIY99142.1"/>
    </source>
</evidence>
<evidence type="ECO:0000313" key="2">
    <source>
        <dbReference type="Proteomes" id="UP001054945"/>
    </source>
</evidence>
<keyword evidence="2" id="KW-1185">Reference proteome</keyword>
<proteinExistence type="predicted"/>
<name>A0AAV4XVI8_CAEEX</name>
<dbReference type="EMBL" id="BPLR01018387">
    <property type="protein sequence ID" value="GIY99142.1"/>
    <property type="molecule type" value="Genomic_DNA"/>
</dbReference>
<reference evidence="1 2" key="1">
    <citation type="submission" date="2021-06" db="EMBL/GenBank/DDBJ databases">
        <title>Caerostris extrusa draft genome.</title>
        <authorList>
            <person name="Kono N."/>
            <person name="Arakawa K."/>
        </authorList>
    </citation>
    <scope>NUCLEOTIDE SEQUENCE [LARGE SCALE GENOMIC DNA]</scope>
</reference>
<protein>
    <submittedName>
        <fullName evidence="1">Uncharacterized protein</fullName>
    </submittedName>
</protein>
<organism evidence="1 2">
    <name type="scientific">Caerostris extrusa</name>
    <name type="common">Bark spider</name>
    <name type="synonym">Caerostris bankana</name>
    <dbReference type="NCBI Taxonomy" id="172846"/>
    <lineage>
        <taxon>Eukaryota</taxon>
        <taxon>Metazoa</taxon>
        <taxon>Ecdysozoa</taxon>
        <taxon>Arthropoda</taxon>
        <taxon>Chelicerata</taxon>
        <taxon>Arachnida</taxon>
        <taxon>Araneae</taxon>
        <taxon>Araneomorphae</taxon>
        <taxon>Entelegynae</taxon>
        <taxon>Araneoidea</taxon>
        <taxon>Araneidae</taxon>
        <taxon>Caerostris</taxon>
    </lineage>
</organism>
<sequence length="139" mass="15565">MVPRPKTKGSLAHKLSNKTPGCVQLIGGQQSDEGRLANPITDSENQIFFFSKGFPQAACSVYFMGGVSFCVQSRQIGFTLLMANGVHRLKVGRITDAAVSDLMRKDECCFSKYHENKFLDFEVCLKRKMIKFVSILKIH</sequence>
<gene>
    <name evidence="1" type="ORF">CEXT_29511</name>
</gene>
<accession>A0AAV4XVI8</accession>